<dbReference type="EMBL" id="CP003346">
    <property type="protein sequence ID" value="AGA78799.1"/>
    <property type="molecule type" value="Genomic_DNA"/>
</dbReference>
<accession>L0FY06</accession>
<evidence type="ECO:0000313" key="2">
    <source>
        <dbReference type="Proteomes" id="UP000010796"/>
    </source>
</evidence>
<organism evidence="1 2">
    <name type="scientific">Echinicola vietnamensis (strain DSM 17526 / LMG 23754 / KMM 6221)</name>
    <dbReference type="NCBI Taxonomy" id="926556"/>
    <lineage>
        <taxon>Bacteria</taxon>
        <taxon>Pseudomonadati</taxon>
        <taxon>Bacteroidota</taxon>
        <taxon>Cytophagia</taxon>
        <taxon>Cytophagales</taxon>
        <taxon>Cyclobacteriaceae</taxon>
        <taxon>Echinicola</taxon>
    </lineage>
</organism>
<evidence type="ECO:0000313" key="1">
    <source>
        <dbReference type="EMBL" id="AGA78799.1"/>
    </source>
</evidence>
<dbReference type="HOGENOM" id="CLU_3167383_0_0_10"/>
<protein>
    <submittedName>
        <fullName evidence="1">Uncharacterized protein</fullName>
    </submittedName>
</protein>
<dbReference type="OrthoDB" id="1524679at2"/>
<reference evidence="2" key="1">
    <citation type="submission" date="2012-02" db="EMBL/GenBank/DDBJ databases">
        <title>The complete genome of Echinicola vietnamensis DSM 17526.</title>
        <authorList>
            <person name="Lucas S."/>
            <person name="Copeland A."/>
            <person name="Lapidus A."/>
            <person name="Glavina del Rio T."/>
            <person name="Dalin E."/>
            <person name="Tice H."/>
            <person name="Bruce D."/>
            <person name="Goodwin L."/>
            <person name="Pitluck S."/>
            <person name="Peters L."/>
            <person name="Ovchinnikova G."/>
            <person name="Teshima H."/>
            <person name="Kyrpides N."/>
            <person name="Mavromatis K."/>
            <person name="Ivanova N."/>
            <person name="Brettin T."/>
            <person name="Detter J.C."/>
            <person name="Han C."/>
            <person name="Larimer F."/>
            <person name="Land M."/>
            <person name="Hauser L."/>
            <person name="Markowitz V."/>
            <person name="Cheng J.-F."/>
            <person name="Hugenholtz P."/>
            <person name="Woyke T."/>
            <person name="Wu D."/>
            <person name="Brambilla E."/>
            <person name="Klenk H.-P."/>
            <person name="Eisen J.A."/>
        </authorList>
    </citation>
    <scope>NUCLEOTIDE SEQUENCE [LARGE SCALE GENOMIC DNA]</scope>
    <source>
        <strain evidence="2">DSM 17526 / LMG 23754 / KMM 6221</strain>
    </source>
</reference>
<dbReference type="KEGG" id="evi:Echvi_2555"/>
<gene>
    <name evidence="1" type="ordered locus">Echvi_2555</name>
</gene>
<dbReference type="AlphaFoldDB" id="L0FY06"/>
<dbReference type="RefSeq" id="WP_015266352.1">
    <property type="nucleotide sequence ID" value="NC_019904.1"/>
</dbReference>
<dbReference type="Proteomes" id="UP000010796">
    <property type="component" value="Chromosome"/>
</dbReference>
<sequence>MEVDIITKNDLEQFKVELFDEMAKLLEVGNFEQLEYGSMPFKSNTLV</sequence>
<name>L0FY06_ECHVK</name>
<proteinExistence type="predicted"/>
<keyword evidence="2" id="KW-1185">Reference proteome</keyword>